<reference evidence="9 10" key="1">
    <citation type="journal article" date="2013" name="Genome Biol.">
        <title>Genome of Acanthamoeba castellanii highlights extensive lateral gene transfer and early evolution of tyrosine kinase signaling.</title>
        <authorList>
            <person name="Clarke M."/>
            <person name="Lohan A.J."/>
            <person name="Liu B."/>
            <person name="Lagkouvardos I."/>
            <person name="Roy S."/>
            <person name="Zafar N."/>
            <person name="Bertelli C."/>
            <person name="Schilde C."/>
            <person name="Kianianmomeni A."/>
            <person name="Burglin T.R."/>
            <person name="Frech C."/>
            <person name="Turcotte B."/>
            <person name="Kopec K.O."/>
            <person name="Synnott J.M."/>
            <person name="Choo C."/>
            <person name="Paponov I."/>
            <person name="Finkler A."/>
            <person name="Soon Heng Tan C."/>
            <person name="Hutchins A.P."/>
            <person name="Weinmeier T."/>
            <person name="Rattei T."/>
            <person name="Chu J.S."/>
            <person name="Gimenez G."/>
            <person name="Irimia M."/>
            <person name="Rigden D.J."/>
            <person name="Fitzpatrick D.A."/>
            <person name="Lorenzo-Morales J."/>
            <person name="Bateman A."/>
            <person name="Chiu C.H."/>
            <person name="Tang P."/>
            <person name="Hegemann P."/>
            <person name="Fromm H."/>
            <person name="Raoult D."/>
            <person name="Greub G."/>
            <person name="Miranda-Saavedra D."/>
            <person name="Chen N."/>
            <person name="Nash P."/>
            <person name="Ginger M.L."/>
            <person name="Horn M."/>
            <person name="Schaap P."/>
            <person name="Caler L."/>
            <person name="Loftus B."/>
        </authorList>
    </citation>
    <scope>NUCLEOTIDE SEQUENCE [LARGE SCALE GENOMIC DNA]</scope>
    <source>
        <strain evidence="9 10">Neff</strain>
    </source>
</reference>
<feature type="region of interest" description="Disordered" evidence="8">
    <location>
        <begin position="22"/>
        <end position="125"/>
    </location>
</feature>
<keyword evidence="5 9" id="KW-0808">Transferase</keyword>
<dbReference type="Gene3D" id="4.10.240.10">
    <property type="entry name" value="Zn(2)-C6 fungal-type DNA-binding domain"/>
    <property type="match status" value="1"/>
</dbReference>
<dbReference type="EMBL" id="KB008036">
    <property type="protein sequence ID" value="ELR15294.1"/>
    <property type="molecule type" value="Genomic_DNA"/>
</dbReference>
<dbReference type="Gene3D" id="2.170.270.10">
    <property type="entry name" value="SET domain"/>
    <property type="match status" value="1"/>
</dbReference>
<dbReference type="AlphaFoldDB" id="L8GQ37"/>
<accession>L8GQ37</accession>
<dbReference type="GO" id="GO:0008168">
    <property type="term" value="F:methyltransferase activity"/>
    <property type="evidence" value="ECO:0007669"/>
    <property type="project" value="UniProtKB-KW"/>
</dbReference>
<dbReference type="InterPro" id="IPR046341">
    <property type="entry name" value="SET_dom_sf"/>
</dbReference>
<keyword evidence="6" id="KW-0949">S-adenosyl-L-methionine</keyword>
<comment type="subcellular location">
    <subcellularLocation>
        <location evidence="2">Chromosome</location>
    </subcellularLocation>
    <subcellularLocation>
        <location evidence="1">Nucleus</location>
    </subcellularLocation>
</comment>
<evidence type="ECO:0000256" key="2">
    <source>
        <dbReference type="ARBA" id="ARBA00004286"/>
    </source>
</evidence>
<dbReference type="RefSeq" id="XP_004337307.1">
    <property type="nucleotide sequence ID" value="XM_004337259.1"/>
</dbReference>
<feature type="region of interest" description="Disordered" evidence="8">
    <location>
        <begin position="142"/>
        <end position="262"/>
    </location>
</feature>
<dbReference type="GO" id="GO:0005634">
    <property type="term" value="C:nucleus"/>
    <property type="evidence" value="ECO:0007669"/>
    <property type="project" value="UniProtKB-SubCell"/>
</dbReference>
<evidence type="ECO:0000256" key="8">
    <source>
        <dbReference type="SAM" id="MobiDB-lite"/>
    </source>
</evidence>
<evidence type="ECO:0000256" key="4">
    <source>
        <dbReference type="ARBA" id="ARBA00022603"/>
    </source>
</evidence>
<dbReference type="GeneID" id="14915944"/>
<evidence type="ECO:0000256" key="5">
    <source>
        <dbReference type="ARBA" id="ARBA00022679"/>
    </source>
</evidence>
<evidence type="ECO:0000313" key="9">
    <source>
        <dbReference type="EMBL" id="ELR15294.1"/>
    </source>
</evidence>
<gene>
    <name evidence="9" type="ORF">ACA1_220540</name>
</gene>
<dbReference type="STRING" id="1257118.L8GQ37"/>
<dbReference type="SUPFAM" id="SSF82199">
    <property type="entry name" value="SET domain"/>
    <property type="match status" value="1"/>
</dbReference>
<dbReference type="PANTHER" id="PTHR22884">
    <property type="entry name" value="SET DOMAIN PROTEINS"/>
    <property type="match status" value="1"/>
</dbReference>
<keyword evidence="10" id="KW-1185">Reference proteome</keyword>
<evidence type="ECO:0000256" key="1">
    <source>
        <dbReference type="ARBA" id="ARBA00004123"/>
    </source>
</evidence>
<dbReference type="GO" id="GO:0008270">
    <property type="term" value="F:zinc ion binding"/>
    <property type="evidence" value="ECO:0007669"/>
    <property type="project" value="InterPro"/>
</dbReference>
<dbReference type="GO" id="GO:0032259">
    <property type="term" value="P:methylation"/>
    <property type="evidence" value="ECO:0007669"/>
    <property type="project" value="UniProtKB-KW"/>
</dbReference>
<keyword evidence="3" id="KW-0158">Chromosome</keyword>
<evidence type="ECO:0000256" key="3">
    <source>
        <dbReference type="ARBA" id="ARBA00022454"/>
    </source>
</evidence>
<proteinExistence type="predicted"/>
<dbReference type="Proteomes" id="UP000011083">
    <property type="component" value="Unassembled WGS sequence"/>
</dbReference>
<protein>
    <submittedName>
        <fullName evidence="9">Histone-lysine N-methyltransferase</fullName>
    </submittedName>
</protein>
<dbReference type="OrthoDB" id="422362at2759"/>
<dbReference type="GO" id="GO:0005694">
    <property type="term" value="C:chromosome"/>
    <property type="evidence" value="ECO:0007669"/>
    <property type="project" value="UniProtKB-SubCell"/>
</dbReference>
<dbReference type="InterPro" id="IPR050777">
    <property type="entry name" value="SET2_Histone-Lys_MeTrsfase"/>
</dbReference>
<evidence type="ECO:0000256" key="7">
    <source>
        <dbReference type="ARBA" id="ARBA00023242"/>
    </source>
</evidence>
<feature type="compositionally biased region" description="Basic and acidic residues" evidence="8">
    <location>
        <begin position="22"/>
        <end position="37"/>
    </location>
</feature>
<feature type="region of interest" description="Disordered" evidence="8">
    <location>
        <begin position="381"/>
        <end position="428"/>
    </location>
</feature>
<keyword evidence="4 9" id="KW-0489">Methyltransferase</keyword>
<dbReference type="VEuPathDB" id="AmoebaDB:ACA1_220540"/>
<name>L8GQ37_ACACF</name>
<feature type="compositionally biased region" description="Basic residues" evidence="8">
    <location>
        <begin position="241"/>
        <end position="262"/>
    </location>
</feature>
<sequence length="456" mass="51009">MSDFAKDEEASSLLQLLDGRLRLGTEPDAVVKEERNLSKVSETATALRRSGGRAAAQREHREDEGEEERADWDQFQVHPLDRGKAPSHPKPKRDQSRAMGDAPPSTTSSVDSRQALIDQSIKQHRQEESFLSLAAISCFFADSDDDEGARTKTKERRGRAFMADSDDSEDGRLRLSRSAGKRNRQRDKLPHDDVSLSKTSADQGGRKRSFSDVSANDHTVKGKASRRSTSGAPAPAEQKRKEKKDKKRDKKKADKSKRHKAGKVWALDNLPELPGLEYIKANLYNPSWSELWGASAKSVACLARAAKCKNQRLTKGKVAPIAVVKTTKKGYGVIADATIKPRSLIIEYVGEVISETEKNRRMKRRDDDGNCYFMELYSQKRPTSGGEVKDSPEPEDSKEDRESGKAKKKKKSKPRTEEEIRDRKSRKGLKLACSNCRMSHLACSHETPCSRCVEKV</sequence>
<dbReference type="InterPro" id="IPR036864">
    <property type="entry name" value="Zn2-C6_fun-type_DNA-bd_sf"/>
</dbReference>
<feature type="compositionally biased region" description="Basic and acidic residues" evidence="8">
    <location>
        <begin position="186"/>
        <end position="195"/>
    </location>
</feature>
<keyword evidence="7" id="KW-0539">Nucleus</keyword>
<dbReference type="GO" id="GO:0000981">
    <property type="term" value="F:DNA-binding transcription factor activity, RNA polymerase II-specific"/>
    <property type="evidence" value="ECO:0007669"/>
    <property type="project" value="InterPro"/>
</dbReference>
<organism evidence="9 10">
    <name type="scientific">Acanthamoeba castellanii (strain ATCC 30010 / Neff)</name>
    <dbReference type="NCBI Taxonomy" id="1257118"/>
    <lineage>
        <taxon>Eukaryota</taxon>
        <taxon>Amoebozoa</taxon>
        <taxon>Discosea</taxon>
        <taxon>Longamoebia</taxon>
        <taxon>Centramoebida</taxon>
        <taxon>Acanthamoebidae</taxon>
        <taxon>Acanthamoeba</taxon>
    </lineage>
</organism>
<dbReference type="KEGG" id="acan:ACA1_220540"/>
<evidence type="ECO:0000256" key="6">
    <source>
        <dbReference type="ARBA" id="ARBA00022691"/>
    </source>
</evidence>
<evidence type="ECO:0000313" key="10">
    <source>
        <dbReference type="Proteomes" id="UP000011083"/>
    </source>
</evidence>